<dbReference type="InterPro" id="IPR043129">
    <property type="entry name" value="ATPase_NBD"/>
</dbReference>
<dbReference type="RefSeq" id="WP_056952082.1">
    <property type="nucleotide sequence ID" value="NZ_AZDJ01000032.1"/>
</dbReference>
<dbReference type="PANTHER" id="PTHR30005">
    <property type="entry name" value="EXOPOLYPHOSPHATASE"/>
    <property type="match status" value="1"/>
</dbReference>
<evidence type="ECO:0000313" key="5">
    <source>
        <dbReference type="Proteomes" id="UP000051804"/>
    </source>
</evidence>
<dbReference type="InterPro" id="IPR003607">
    <property type="entry name" value="HD/PDEase_dom"/>
</dbReference>
<dbReference type="PANTHER" id="PTHR30005:SF0">
    <property type="entry name" value="RETROGRADE REGULATION PROTEIN 2"/>
    <property type="match status" value="1"/>
</dbReference>
<dbReference type="Gene3D" id="3.30.420.40">
    <property type="match status" value="1"/>
</dbReference>
<feature type="domain" description="Ppx/GppA phosphatase N-terminal" evidence="2">
    <location>
        <begin position="28"/>
        <end position="296"/>
    </location>
</feature>
<dbReference type="InterPro" id="IPR050273">
    <property type="entry name" value="GppA/Ppx_hydrolase"/>
</dbReference>
<name>A0A0R1JGQ6_9LACO</name>
<keyword evidence="5" id="KW-1185">Reference proteome</keyword>
<organism evidence="4 5">
    <name type="scientific">Lacticaseibacillus nasuensis JCM 17158</name>
    <dbReference type="NCBI Taxonomy" id="1291734"/>
    <lineage>
        <taxon>Bacteria</taxon>
        <taxon>Bacillati</taxon>
        <taxon>Bacillota</taxon>
        <taxon>Bacilli</taxon>
        <taxon>Lactobacillales</taxon>
        <taxon>Lactobacillaceae</taxon>
        <taxon>Lacticaseibacillus</taxon>
    </lineage>
</organism>
<dbReference type="InterPro" id="IPR003695">
    <property type="entry name" value="Ppx_GppA_N"/>
</dbReference>
<dbReference type="PATRIC" id="fig|1291734.4.peg.543"/>
<dbReference type="InterPro" id="IPR048950">
    <property type="entry name" value="Ppx_GppA_C"/>
</dbReference>
<accession>A0A0R1JGQ6</accession>
<comment type="caution">
    <text evidence="4">The sequence shown here is derived from an EMBL/GenBank/DDBJ whole genome shotgun (WGS) entry which is preliminary data.</text>
</comment>
<dbReference type="Pfam" id="PF02541">
    <property type="entry name" value="Ppx-GppA"/>
    <property type="match status" value="1"/>
</dbReference>
<dbReference type="Pfam" id="PF21447">
    <property type="entry name" value="Ppx-GppA_III"/>
    <property type="match status" value="1"/>
</dbReference>
<evidence type="ECO:0000259" key="2">
    <source>
        <dbReference type="Pfam" id="PF02541"/>
    </source>
</evidence>
<evidence type="ECO:0000313" key="4">
    <source>
        <dbReference type="EMBL" id="KRK70463.1"/>
    </source>
</evidence>
<dbReference type="EMBL" id="AZDJ01000032">
    <property type="protein sequence ID" value="KRK70463.1"/>
    <property type="molecule type" value="Genomic_DNA"/>
</dbReference>
<dbReference type="CDD" id="cd00077">
    <property type="entry name" value="HDc"/>
    <property type="match status" value="1"/>
</dbReference>
<evidence type="ECO:0000256" key="1">
    <source>
        <dbReference type="ARBA" id="ARBA00007125"/>
    </source>
</evidence>
<feature type="domain" description="Ppx/GppA phosphatase C-terminal" evidence="3">
    <location>
        <begin position="320"/>
        <end position="468"/>
    </location>
</feature>
<dbReference type="Proteomes" id="UP000051804">
    <property type="component" value="Unassembled WGS sequence"/>
</dbReference>
<evidence type="ECO:0000259" key="3">
    <source>
        <dbReference type="Pfam" id="PF21447"/>
    </source>
</evidence>
<dbReference type="SUPFAM" id="SSF53067">
    <property type="entry name" value="Actin-like ATPase domain"/>
    <property type="match status" value="2"/>
</dbReference>
<dbReference type="SUPFAM" id="SSF109604">
    <property type="entry name" value="HD-domain/PDEase-like"/>
    <property type="match status" value="1"/>
</dbReference>
<gene>
    <name evidence="4" type="ORF">FD02_GL000529</name>
</gene>
<proteinExistence type="inferred from homology"/>
<protein>
    <submittedName>
        <fullName evidence="4">Exopolyphosphatase</fullName>
    </submittedName>
</protein>
<dbReference type="OrthoDB" id="9814545at2"/>
<dbReference type="Gene3D" id="3.30.420.150">
    <property type="entry name" value="Exopolyphosphatase. Domain 2"/>
    <property type="match status" value="1"/>
</dbReference>
<comment type="similarity">
    <text evidence="1">Belongs to the GppA/Ppx family.</text>
</comment>
<dbReference type="AlphaFoldDB" id="A0A0R1JGQ6"/>
<dbReference type="STRING" id="1291734.FD02_GL000529"/>
<dbReference type="Gene3D" id="1.10.3210.10">
    <property type="entry name" value="Hypothetical protein af1432"/>
    <property type="match status" value="1"/>
</dbReference>
<dbReference type="GO" id="GO:0016462">
    <property type="term" value="F:pyrophosphatase activity"/>
    <property type="evidence" value="ECO:0007669"/>
    <property type="project" value="TreeGrafter"/>
</dbReference>
<reference evidence="4 5" key="1">
    <citation type="journal article" date="2015" name="Genome Announc.">
        <title>Expanding the biotechnology potential of lactobacilli through comparative genomics of 213 strains and associated genera.</title>
        <authorList>
            <person name="Sun Z."/>
            <person name="Harris H.M."/>
            <person name="McCann A."/>
            <person name="Guo C."/>
            <person name="Argimon S."/>
            <person name="Zhang W."/>
            <person name="Yang X."/>
            <person name="Jeffery I.B."/>
            <person name="Cooney J.C."/>
            <person name="Kagawa T.F."/>
            <person name="Liu W."/>
            <person name="Song Y."/>
            <person name="Salvetti E."/>
            <person name="Wrobel A."/>
            <person name="Rasinkangas P."/>
            <person name="Parkhill J."/>
            <person name="Rea M.C."/>
            <person name="O'Sullivan O."/>
            <person name="Ritari J."/>
            <person name="Douillard F.P."/>
            <person name="Paul Ross R."/>
            <person name="Yang R."/>
            <person name="Briner A.E."/>
            <person name="Felis G.E."/>
            <person name="de Vos W.M."/>
            <person name="Barrangou R."/>
            <person name="Klaenhammer T.R."/>
            <person name="Caufield P.W."/>
            <person name="Cui Y."/>
            <person name="Zhang H."/>
            <person name="O'Toole P.W."/>
        </authorList>
    </citation>
    <scope>NUCLEOTIDE SEQUENCE [LARGE SCALE GENOMIC DNA]</scope>
    <source>
        <strain evidence="4 5">JCM 17158</strain>
    </source>
</reference>
<sequence length="509" mass="57084">MAATEHGFVVIGAQSVGFSITNLRTLKELERGKYPVAIGEDIFAAHQILPETVDAIVAAFTAIQQLFADYGVKAITVSGSHSFFEAQNAQFVWDQLLSRTGWAVQPQTLAQESFYRTQAVFARFPHFSEITKTGTVLIDISSGSVELTAFTDGEFGFSRNLSLGPLRVYEVMSDLQRTVNNYVEVMQDYIDSRLLDFMRLLPHAEQYPNMILMGSALSLFETLIPTGERMVETDRDGFDLIYREVTHSSDQYLSEEYDLPINQVEQVLPTVLLLYRLVKTLNSQRIFISNLKLLDGLEADAAWGAGFRPVTLDPTKEIIQSAQNLADRYQVDVAHRDATVTFVLQLFDRLKKLHGLGKRERLLLQIAATINDIGSYVDTHKHYEHSDYIIRASELMGLTRTEQEMVATIARYHSSDLPQLNLGDLPEMGAARRLIIAKLSALLRVADSLDASRQQKITALRVSLRPDAVVLTATASDDIALERWTLQQKGKFFTAVFGLPIELKGRTSR</sequence>